<dbReference type="Proteomes" id="UP000031938">
    <property type="component" value="Unassembled WGS sequence"/>
</dbReference>
<evidence type="ECO:0000313" key="8">
    <source>
        <dbReference type="EMBL" id="KIL43937.1"/>
    </source>
</evidence>
<keyword evidence="4 6" id="KW-0378">Hydrolase</keyword>
<keyword evidence="9" id="KW-1185">Reference proteome</keyword>
<dbReference type="InterPro" id="IPR020084">
    <property type="entry name" value="NUDIX_hydrolase_CS"/>
</dbReference>
<dbReference type="RefSeq" id="WP_041090893.1">
    <property type="nucleotide sequence ID" value="NZ_JXRP01000020.1"/>
</dbReference>
<dbReference type="STRING" id="889306.KP78_37610"/>
<keyword evidence="3" id="KW-0479">Metal-binding</keyword>
<dbReference type="SUPFAM" id="SSF55811">
    <property type="entry name" value="Nudix"/>
    <property type="match status" value="1"/>
</dbReference>
<dbReference type="Gene3D" id="3.90.79.10">
    <property type="entry name" value="Nucleoside Triphosphate Pyrophosphohydrolase"/>
    <property type="match status" value="1"/>
</dbReference>
<dbReference type="PATRIC" id="fig|889306.3.peg.3778"/>
<protein>
    <submittedName>
        <fullName evidence="8">7,8-dihydro-8-oxoguanine-triphosphatase</fullName>
    </submittedName>
</protein>
<dbReference type="PANTHER" id="PTHR43758:SF8">
    <property type="entry name" value="8-OXO-DGTP DIPHOSPHATASE YTKD-RELATED"/>
    <property type="match status" value="1"/>
</dbReference>
<sequence>MYTFLDYYQKKVEFSFEKEPFLEPAKHVWIVTRYQGKWVLTHHKKRGLEFPGGKVEEQESLEQAARREVKEEIGGEVDLLHYVAQYKVEDQPPIIKAIFFAEVTRLVNQPHYFETNGPCLVSGDLLAERHRDTYSFIMKDDVLIHVLNYWHQQIKKEKTK</sequence>
<dbReference type="InterPro" id="IPR000086">
    <property type="entry name" value="NUDIX_hydrolase_dom"/>
</dbReference>
<dbReference type="PROSITE" id="PS00893">
    <property type="entry name" value="NUDIX_BOX"/>
    <property type="match status" value="1"/>
</dbReference>
<proteinExistence type="inferred from homology"/>
<name>A0A0C2V4I2_9BACL</name>
<dbReference type="PROSITE" id="PS51462">
    <property type="entry name" value="NUDIX"/>
    <property type="match status" value="1"/>
</dbReference>
<evidence type="ECO:0000256" key="2">
    <source>
        <dbReference type="ARBA" id="ARBA00005582"/>
    </source>
</evidence>
<evidence type="ECO:0000259" key="7">
    <source>
        <dbReference type="PROSITE" id="PS51462"/>
    </source>
</evidence>
<comment type="cofactor">
    <cofactor evidence="1">
        <name>Mg(2+)</name>
        <dbReference type="ChEBI" id="CHEBI:18420"/>
    </cofactor>
</comment>
<evidence type="ECO:0000256" key="5">
    <source>
        <dbReference type="ARBA" id="ARBA00022842"/>
    </source>
</evidence>
<evidence type="ECO:0000256" key="4">
    <source>
        <dbReference type="ARBA" id="ARBA00022801"/>
    </source>
</evidence>
<evidence type="ECO:0000256" key="1">
    <source>
        <dbReference type="ARBA" id="ARBA00001946"/>
    </source>
</evidence>
<gene>
    <name evidence="8" type="ORF">KP78_37610</name>
</gene>
<feature type="domain" description="Nudix hydrolase" evidence="7">
    <location>
        <begin position="21"/>
        <end position="144"/>
    </location>
</feature>
<reference evidence="8 9" key="1">
    <citation type="submission" date="2015-01" db="EMBL/GenBank/DDBJ databases">
        <title>Genome sequencing of Jeotgalibacillus soli.</title>
        <authorList>
            <person name="Goh K.M."/>
            <person name="Chan K.-G."/>
            <person name="Yaakop A.S."/>
            <person name="Ee R."/>
            <person name="Gan H.M."/>
            <person name="Chan C.S."/>
        </authorList>
    </citation>
    <scope>NUCLEOTIDE SEQUENCE [LARGE SCALE GENOMIC DNA]</scope>
    <source>
        <strain evidence="8 9">P9</strain>
    </source>
</reference>
<dbReference type="PRINTS" id="PR00502">
    <property type="entry name" value="NUDIXFAMILY"/>
</dbReference>
<dbReference type="InterPro" id="IPR015797">
    <property type="entry name" value="NUDIX_hydrolase-like_dom_sf"/>
</dbReference>
<dbReference type="EMBL" id="JXRP01000020">
    <property type="protein sequence ID" value="KIL43937.1"/>
    <property type="molecule type" value="Genomic_DNA"/>
</dbReference>
<dbReference type="GO" id="GO:0046872">
    <property type="term" value="F:metal ion binding"/>
    <property type="evidence" value="ECO:0007669"/>
    <property type="project" value="UniProtKB-KW"/>
</dbReference>
<dbReference type="InterPro" id="IPR014078">
    <property type="entry name" value="Nudix_YtkD"/>
</dbReference>
<dbReference type="NCBIfam" id="TIGR02705">
    <property type="entry name" value="nudix_YtkD"/>
    <property type="match status" value="1"/>
</dbReference>
<dbReference type="Pfam" id="PF00293">
    <property type="entry name" value="NUDIX"/>
    <property type="match status" value="1"/>
</dbReference>
<evidence type="ECO:0000313" key="9">
    <source>
        <dbReference type="Proteomes" id="UP000031938"/>
    </source>
</evidence>
<evidence type="ECO:0000256" key="3">
    <source>
        <dbReference type="ARBA" id="ARBA00022723"/>
    </source>
</evidence>
<dbReference type="OrthoDB" id="9131041at2"/>
<dbReference type="GO" id="GO:0005737">
    <property type="term" value="C:cytoplasm"/>
    <property type="evidence" value="ECO:0007669"/>
    <property type="project" value="TreeGrafter"/>
</dbReference>
<evidence type="ECO:0000256" key="6">
    <source>
        <dbReference type="RuleBase" id="RU003476"/>
    </source>
</evidence>
<accession>A0A0C2V4I2</accession>
<dbReference type="GO" id="GO:0016818">
    <property type="term" value="F:hydrolase activity, acting on acid anhydrides, in phosphorus-containing anhydrides"/>
    <property type="evidence" value="ECO:0007669"/>
    <property type="project" value="TreeGrafter"/>
</dbReference>
<comment type="similarity">
    <text evidence="2 6">Belongs to the Nudix hydrolase family.</text>
</comment>
<comment type="caution">
    <text evidence="8">The sequence shown here is derived from an EMBL/GenBank/DDBJ whole genome shotgun (WGS) entry which is preliminary data.</text>
</comment>
<dbReference type="PANTHER" id="PTHR43758">
    <property type="entry name" value="7,8-DIHYDRO-8-OXOGUANINE TRIPHOSPHATASE"/>
    <property type="match status" value="1"/>
</dbReference>
<organism evidence="8 9">
    <name type="scientific">Jeotgalibacillus soli</name>
    <dbReference type="NCBI Taxonomy" id="889306"/>
    <lineage>
        <taxon>Bacteria</taxon>
        <taxon>Bacillati</taxon>
        <taxon>Bacillota</taxon>
        <taxon>Bacilli</taxon>
        <taxon>Bacillales</taxon>
        <taxon>Caryophanaceae</taxon>
        <taxon>Jeotgalibacillus</taxon>
    </lineage>
</organism>
<keyword evidence="5" id="KW-0460">Magnesium</keyword>
<dbReference type="InterPro" id="IPR020476">
    <property type="entry name" value="Nudix_hydrolase"/>
</dbReference>
<dbReference type="AlphaFoldDB" id="A0A0C2V4I2"/>